<protein>
    <submittedName>
        <fullName evidence="3">MerR family transcriptional regulator</fullName>
    </submittedName>
</protein>
<dbReference type="PANTHER" id="PTHR30204">
    <property type="entry name" value="REDOX-CYCLING DRUG-SENSING TRANSCRIPTIONAL ACTIVATOR SOXR"/>
    <property type="match status" value="1"/>
</dbReference>
<evidence type="ECO:0000259" key="2">
    <source>
        <dbReference type="PROSITE" id="PS50937"/>
    </source>
</evidence>
<dbReference type="EMBL" id="LDSL01000108">
    <property type="protein sequence ID" value="KTT17997.1"/>
    <property type="molecule type" value="Genomic_DNA"/>
</dbReference>
<keyword evidence="1" id="KW-0238">DNA-binding</keyword>
<dbReference type="GO" id="GO:0003677">
    <property type="term" value="F:DNA binding"/>
    <property type="evidence" value="ECO:0007669"/>
    <property type="project" value="UniProtKB-KW"/>
</dbReference>
<dbReference type="Gene3D" id="1.10.1660.10">
    <property type="match status" value="1"/>
</dbReference>
<name>A0A147GRC6_9BURK</name>
<gene>
    <name evidence="3" type="ORF">NS331_16780</name>
</gene>
<accession>A0A147GRC6</accession>
<feature type="domain" description="HTH merR-type" evidence="2">
    <location>
        <begin position="7"/>
        <end position="76"/>
    </location>
</feature>
<dbReference type="PROSITE" id="PS50937">
    <property type="entry name" value="HTH_MERR_2"/>
    <property type="match status" value="1"/>
</dbReference>
<dbReference type="GO" id="GO:0003700">
    <property type="term" value="F:DNA-binding transcription factor activity"/>
    <property type="evidence" value="ECO:0007669"/>
    <property type="project" value="InterPro"/>
</dbReference>
<reference evidence="3 4" key="1">
    <citation type="journal article" date="2016" name="Front. Microbiol.">
        <title>Genomic Resource of Rice Seed Associated Bacteria.</title>
        <authorList>
            <person name="Midha S."/>
            <person name="Bansal K."/>
            <person name="Sharma S."/>
            <person name="Kumar N."/>
            <person name="Patil P.P."/>
            <person name="Chaudhry V."/>
            <person name="Patil P.B."/>
        </authorList>
    </citation>
    <scope>NUCLEOTIDE SEQUENCE [LARGE SCALE GENOMIC DNA]</scope>
    <source>
        <strain evidence="3 4">NS331</strain>
    </source>
</reference>
<sequence length="154" mass="16940">MSSASPQLRIGEAARQSGVSAANIRYYEKEGLLGTDRRADNGYRLYSGEDVHRLRFIRMCRAMDMSLDEVRGLLALDLRSKADCTAACTVLNAHLGHVRERIAELQSLAQDLQALRDRCDGQDDHCHTIEALHVRADAQPAAVATAAGGTRRHV</sequence>
<dbReference type="PROSITE" id="PS00552">
    <property type="entry name" value="HTH_MERR_1"/>
    <property type="match status" value="1"/>
</dbReference>
<proteinExistence type="predicted"/>
<organism evidence="3 4">
    <name type="scientific">Pseudacidovorax intermedius</name>
    <dbReference type="NCBI Taxonomy" id="433924"/>
    <lineage>
        <taxon>Bacteria</taxon>
        <taxon>Pseudomonadati</taxon>
        <taxon>Pseudomonadota</taxon>
        <taxon>Betaproteobacteria</taxon>
        <taxon>Burkholderiales</taxon>
        <taxon>Comamonadaceae</taxon>
        <taxon>Pseudacidovorax</taxon>
    </lineage>
</organism>
<comment type="caution">
    <text evidence="3">The sequence shown here is derived from an EMBL/GenBank/DDBJ whole genome shotgun (WGS) entry which is preliminary data.</text>
</comment>
<keyword evidence="4" id="KW-1185">Reference proteome</keyword>
<dbReference type="PANTHER" id="PTHR30204:SF92">
    <property type="entry name" value="HTH-TYPE TRANSCRIPTIONAL REGULATOR ZNTR"/>
    <property type="match status" value="1"/>
</dbReference>
<dbReference type="PATRIC" id="fig|433924.3.peg.245"/>
<evidence type="ECO:0000313" key="3">
    <source>
        <dbReference type="EMBL" id="KTT17997.1"/>
    </source>
</evidence>
<dbReference type="InterPro" id="IPR047057">
    <property type="entry name" value="MerR_fam"/>
</dbReference>
<evidence type="ECO:0000256" key="1">
    <source>
        <dbReference type="ARBA" id="ARBA00023125"/>
    </source>
</evidence>
<dbReference type="Proteomes" id="UP000072741">
    <property type="component" value="Unassembled WGS sequence"/>
</dbReference>
<dbReference type="Pfam" id="PF13411">
    <property type="entry name" value="MerR_1"/>
    <property type="match status" value="1"/>
</dbReference>
<dbReference type="InterPro" id="IPR009061">
    <property type="entry name" value="DNA-bd_dom_put_sf"/>
</dbReference>
<dbReference type="RefSeq" id="WP_058643097.1">
    <property type="nucleotide sequence ID" value="NZ_LDSL01000108.1"/>
</dbReference>
<dbReference type="InterPro" id="IPR000551">
    <property type="entry name" value="MerR-type_HTH_dom"/>
</dbReference>
<dbReference type="SUPFAM" id="SSF46955">
    <property type="entry name" value="Putative DNA-binding domain"/>
    <property type="match status" value="1"/>
</dbReference>
<evidence type="ECO:0000313" key="4">
    <source>
        <dbReference type="Proteomes" id="UP000072741"/>
    </source>
</evidence>
<dbReference type="SMART" id="SM00422">
    <property type="entry name" value="HTH_MERR"/>
    <property type="match status" value="1"/>
</dbReference>
<dbReference type="AlphaFoldDB" id="A0A147GRC6"/>
<dbReference type="OrthoDB" id="9808480at2"/>
<dbReference type="PRINTS" id="PR00040">
    <property type="entry name" value="HTHMERR"/>
</dbReference>